<evidence type="ECO:0000313" key="7">
    <source>
        <dbReference type="EMBL" id="TVU36437.1"/>
    </source>
</evidence>
<evidence type="ECO:0000313" key="8">
    <source>
        <dbReference type="Proteomes" id="UP000324897"/>
    </source>
</evidence>
<evidence type="ECO:0008006" key="9">
    <source>
        <dbReference type="Google" id="ProtNLM"/>
    </source>
</evidence>
<dbReference type="PANTHER" id="PTHR46202">
    <property type="entry name" value="DNA EXCISION REPAIR PROTEIN ERCC-8"/>
    <property type="match status" value="1"/>
</dbReference>
<dbReference type="InterPro" id="IPR015943">
    <property type="entry name" value="WD40/YVTN_repeat-like_dom_sf"/>
</dbReference>
<dbReference type="InterPro" id="IPR019775">
    <property type="entry name" value="WD40_repeat_CS"/>
</dbReference>
<dbReference type="FunFam" id="2.130.10.10:FF:001356">
    <property type="entry name" value="Excision repair cross-complementation group 8"/>
    <property type="match status" value="1"/>
</dbReference>
<dbReference type="GO" id="GO:0031464">
    <property type="term" value="C:Cul4A-RING E3 ubiquitin ligase complex"/>
    <property type="evidence" value="ECO:0007669"/>
    <property type="project" value="TreeGrafter"/>
</dbReference>
<feature type="region of interest" description="Disordered" evidence="6">
    <location>
        <begin position="302"/>
        <end position="322"/>
    </location>
</feature>
<dbReference type="InterPro" id="IPR020472">
    <property type="entry name" value="WD40_PAC1"/>
</dbReference>
<evidence type="ECO:0000256" key="4">
    <source>
        <dbReference type="ARBA" id="ARBA00023204"/>
    </source>
</evidence>
<dbReference type="PROSITE" id="PS50082">
    <property type="entry name" value="WD_REPEATS_2"/>
    <property type="match status" value="3"/>
</dbReference>
<keyword evidence="4" id="KW-0234">DNA repair</keyword>
<dbReference type="GO" id="GO:0000209">
    <property type="term" value="P:protein polyubiquitination"/>
    <property type="evidence" value="ECO:0007669"/>
    <property type="project" value="TreeGrafter"/>
</dbReference>
<dbReference type="Gramene" id="TVU36437">
    <property type="protein sequence ID" value="TVU36437"/>
    <property type="gene ID" value="EJB05_18371"/>
</dbReference>
<proteinExistence type="predicted"/>
<dbReference type="PANTHER" id="PTHR46202:SF1">
    <property type="entry name" value="DNA EXCISION REPAIR PROTEIN ERCC-8"/>
    <property type="match status" value="1"/>
</dbReference>
<dbReference type="GO" id="GO:0000109">
    <property type="term" value="C:nucleotide-excision repair complex"/>
    <property type="evidence" value="ECO:0007669"/>
    <property type="project" value="TreeGrafter"/>
</dbReference>
<dbReference type="InterPro" id="IPR036322">
    <property type="entry name" value="WD40_repeat_dom_sf"/>
</dbReference>
<dbReference type="PROSITE" id="PS00678">
    <property type="entry name" value="WD_REPEATS_1"/>
    <property type="match status" value="2"/>
</dbReference>
<evidence type="ECO:0000256" key="1">
    <source>
        <dbReference type="ARBA" id="ARBA00022574"/>
    </source>
</evidence>
<dbReference type="GO" id="GO:0006283">
    <property type="term" value="P:transcription-coupled nucleotide-excision repair"/>
    <property type="evidence" value="ECO:0007669"/>
    <property type="project" value="InterPro"/>
</dbReference>
<dbReference type="OrthoDB" id="361494at2759"/>
<evidence type="ECO:0000256" key="2">
    <source>
        <dbReference type="ARBA" id="ARBA00022737"/>
    </source>
</evidence>
<name>A0A5J9VLH6_9POAL</name>
<gene>
    <name evidence="7" type="ORF">EJB05_18371</name>
</gene>
<evidence type="ECO:0000256" key="5">
    <source>
        <dbReference type="PROSITE-ProRule" id="PRU00221"/>
    </source>
</evidence>
<evidence type="ECO:0000256" key="6">
    <source>
        <dbReference type="SAM" id="MobiDB-lite"/>
    </source>
</evidence>
<dbReference type="SMART" id="SM00320">
    <property type="entry name" value="WD40"/>
    <property type="match status" value="3"/>
</dbReference>
<keyword evidence="3" id="KW-0227">DNA damage</keyword>
<dbReference type="Proteomes" id="UP000324897">
    <property type="component" value="Unassembled WGS sequence"/>
</dbReference>
<feature type="repeat" description="WD" evidence="5">
    <location>
        <begin position="175"/>
        <end position="216"/>
    </location>
</feature>
<dbReference type="InterPro" id="IPR001680">
    <property type="entry name" value="WD40_rpt"/>
</dbReference>
<dbReference type="PROSITE" id="PS50294">
    <property type="entry name" value="WD_REPEATS_REGION"/>
    <property type="match status" value="3"/>
</dbReference>
<sequence>MDFKMPGKVYTAAMSPVATTHMLIATGSADVQVRLCDIASGAFTHTLSGHRDGVMSLEWSASSEWILMSGGCDGAIRFWDIRRAGCFRVLDQSRSQLGRRPPLLERTTEKACSLSPITIDHMDSLGPSPSTRSYSTNKKTGKAKHLATMRKSQNPAHGQMQQRLHPGLSSSQNRATAHYGAVTGLRTTKDGMYLLSSGSDSRLRLWDIDSGCNTLVNYEAMRLQTGKPLQLGVTDDPSVVFMPCMESIKAYNLWSGTNFRTFRGHYELVNCCYYSTQDQELYTGSNDRQILVWSPSTPAFTEMEDDDKRHGLSAVDEDNWSD</sequence>
<dbReference type="Pfam" id="PF00400">
    <property type="entry name" value="WD40"/>
    <property type="match status" value="3"/>
</dbReference>
<feature type="repeat" description="WD" evidence="5">
    <location>
        <begin position="47"/>
        <end position="89"/>
    </location>
</feature>
<feature type="repeat" description="WD" evidence="5">
    <location>
        <begin position="262"/>
        <end position="294"/>
    </location>
</feature>
<feature type="region of interest" description="Disordered" evidence="6">
    <location>
        <begin position="153"/>
        <end position="173"/>
    </location>
</feature>
<dbReference type="SUPFAM" id="SSF50978">
    <property type="entry name" value="WD40 repeat-like"/>
    <property type="match status" value="1"/>
</dbReference>
<protein>
    <recommendedName>
        <fullName evidence="9">Anaphase-promoting complex subunit 4 WD40 domain-containing protein</fullName>
    </recommendedName>
</protein>
<keyword evidence="8" id="KW-1185">Reference proteome</keyword>
<keyword evidence="1 5" id="KW-0853">WD repeat</keyword>
<dbReference type="GO" id="GO:0043161">
    <property type="term" value="P:proteasome-mediated ubiquitin-dependent protein catabolic process"/>
    <property type="evidence" value="ECO:0007669"/>
    <property type="project" value="TreeGrafter"/>
</dbReference>
<reference evidence="7 8" key="1">
    <citation type="journal article" date="2019" name="Sci. Rep.">
        <title>A high-quality genome of Eragrostis curvula grass provides insights into Poaceae evolution and supports new strategies to enhance forage quality.</title>
        <authorList>
            <person name="Carballo J."/>
            <person name="Santos B.A.C.M."/>
            <person name="Zappacosta D."/>
            <person name="Garbus I."/>
            <person name="Selva J.P."/>
            <person name="Gallo C.A."/>
            <person name="Diaz A."/>
            <person name="Albertini E."/>
            <person name="Caccamo M."/>
            <person name="Echenique V."/>
        </authorList>
    </citation>
    <scope>NUCLEOTIDE SEQUENCE [LARGE SCALE GENOMIC DNA]</scope>
    <source>
        <strain evidence="8">cv. Victoria</strain>
        <tissue evidence="7">Leaf</tissue>
    </source>
</reference>
<dbReference type="AlphaFoldDB" id="A0A5J9VLH6"/>
<comment type="caution">
    <text evidence="7">The sequence shown here is derived from an EMBL/GenBank/DDBJ whole genome shotgun (WGS) entry which is preliminary data.</text>
</comment>
<dbReference type="PRINTS" id="PR00320">
    <property type="entry name" value="GPROTEINBRPT"/>
</dbReference>
<dbReference type="Gene3D" id="2.130.10.10">
    <property type="entry name" value="YVTN repeat-like/Quinoprotein amine dehydrogenase"/>
    <property type="match status" value="2"/>
</dbReference>
<dbReference type="EMBL" id="RWGY01000009">
    <property type="protein sequence ID" value="TVU36437.1"/>
    <property type="molecule type" value="Genomic_DNA"/>
</dbReference>
<keyword evidence="2" id="KW-0677">Repeat</keyword>
<accession>A0A5J9VLH6</accession>
<dbReference type="InterPro" id="IPR042238">
    <property type="entry name" value="Rad28/ERCC8/Ckn1/ATCSA-1"/>
</dbReference>
<organism evidence="7 8">
    <name type="scientific">Eragrostis curvula</name>
    <name type="common">weeping love grass</name>
    <dbReference type="NCBI Taxonomy" id="38414"/>
    <lineage>
        <taxon>Eukaryota</taxon>
        <taxon>Viridiplantae</taxon>
        <taxon>Streptophyta</taxon>
        <taxon>Embryophyta</taxon>
        <taxon>Tracheophyta</taxon>
        <taxon>Spermatophyta</taxon>
        <taxon>Magnoliopsida</taxon>
        <taxon>Liliopsida</taxon>
        <taxon>Poales</taxon>
        <taxon>Poaceae</taxon>
        <taxon>PACMAD clade</taxon>
        <taxon>Chloridoideae</taxon>
        <taxon>Eragrostideae</taxon>
        <taxon>Eragrostidinae</taxon>
        <taxon>Eragrostis</taxon>
    </lineage>
</organism>
<evidence type="ECO:0000256" key="3">
    <source>
        <dbReference type="ARBA" id="ARBA00022763"/>
    </source>
</evidence>